<protein>
    <recommendedName>
        <fullName evidence="4">N-acetylgalactosaminide beta-1,3-galactosyltransferase</fullName>
        <ecNumber evidence="4">2.4.1.122</ecNumber>
    </recommendedName>
</protein>
<proteinExistence type="inferred from homology"/>
<reference evidence="14 15" key="1">
    <citation type="submission" date="2016-07" db="EMBL/GenBank/DDBJ databases">
        <title>Pervasive Adenine N6-methylation of Active Genes in Fungi.</title>
        <authorList>
            <consortium name="DOE Joint Genome Institute"/>
            <person name="Mondo S.J."/>
            <person name="Dannebaum R.O."/>
            <person name="Kuo R.C."/>
            <person name="Labutti K."/>
            <person name="Haridas S."/>
            <person name="Kuo A."/>
            <person name="Salamov A."/>
            <person name="Ahrendt S.R."/>
            <person name="Lipzen A."/>
            <person name="Sullivan W."/>
            <person name="Andreopoulos W.B."/>
            <person name="Clum A."/>
            <person name="Lindquist E."/>
            <person name="Daum C."/>
            <person name="Ramamoorthy G.K."/>
            <person name="Gryganskyi A."/>
            <person name="Culley D."/>
            <person name="Magnuson J.K."/>
            <person name="James T.Y."/>
            <person name="O'Malley M.A."/>
            <person name="Stajich J.E."/>
            <person name="Spatafora J.W."/>
            <person name="Visel A."/>
            <person name="Grigoriev I.V."/>
        </authorList>
    </citation>
    <scope>NUCLEOTIDE SEQUENCE [LARGE SCALE GENOMIC DNA]</scope>
    <source>
        <strain evidence="14 15">CBS 931.73</strain>
    </source>
</reference>
<dbReference type="InterPro" id="IPR003378">
    <property type="entry name" value="Fringe-like_glycosylTrfase"/>
</dbReference>
<evidence type="ECO:0000256" key="11">
    <source>
        <dbReference type="ARBA" id="ARBA00023136"/>
    </source>
</evidence>
<evidence type="ECO:0000256" key="12">
    <source>
        <dbReference type="SAM" id="Phobius"/>
    </source>
</evidence>
<dbReference type="AlphaFoldDB" id="A0A1Y1WE18"/>
<keyword evidence="11 12" id="KW-0472">Membrane</keyword>
<keyword evidence="5" id="KW-0328">Glycosyltransferase</keyword>
<keyword evidence="8" id="KW-0547">Nucleotide-binding</keyword>
<keyword evidence="15" id="KW-1185">Reference proteome</keyword>
<sequence>MYFANQNNPCAGLPVHKSSDERVSVTNSGHWPVFYARPWFSKWWRRYKWYLVMFVLIALYTMQMRHSPAPMQVHGLYRQPNDPHMTIFMLTSEATFHDRGRAVMDTWGKRAEERGIPVYFASSVYFYRLNYYDWIMKVDDDTYVNIDQLLSGFKEENPNELRLLGHMDSGPVTRIHSCFGGSGYILSRRLLRMVGPFLAQCRLSVNMGAEDVLLADCIGRNKPPWFDGCLPFRNDVKDMVEDLTGMPVDGQTSVNELMPPIGEPAAIRVPICSIA</sequence>
<organism evidence="14 15">
    <name type="scientific">Basidiobolus meristosporus CBS 931.73</name>
    <dbReference type="NCBI Taxonomy" id="1314790"/>
    <lineage>
        <taxon>Eukaryota</taxon>
        <taxon>Fungi</taxon>
        <taxon>Fungi incertae sedis</taxon>
        <taxon>Zoopagomycota</taxon>
        <taxon>Entomophthoromycotina</taxon>
        <taxon>Basidiobolomycetes</taxon>
        <taxon>Basidiobolales</taxon>
        <taxon>Basidiobolaceae</taxon>
        <taxon>Basidiobolus</taxon>
    </lineage>
</organism>
<evidence type="ECO:0000313" key="15">
    <source>
        <dbReference type="Proteomes" id="UP000193498"/>
    </source>
</evidence>
<feature type="transmembrane region" description="Helical" evidence="12">
    <location>
        <begin position="47"/>
        <end position="62"/>
    </location>
</feature>
<name>A0A1Y1WE18_9FUNG</name>
<dbReference type="Gene3D" id="3.90.550.50">
    <property type="match status" value="1"/>
</dbReference>
<evidence type="ECO:0000259" key="13">
    <source>
        <dbReference type="Pfam" id="PF02434"/>
    </source>
</evidence>
<evidence type="ECO:0000256" key="10">
    <source>
        <dbReference type="ARBA" id="ARBA00022989"/>
    </source>
</evidence>
<evidence type="ECO:0000256" key="1">
    <source>
        <dbReference type="ARBA" id="ARBA00004606"/>
    </source>
</evidence>
<evidence type="ECO:0000256" key="5">
    <source>
        <dbReference type="ARBA" id="ARBA00022676"/>
    </source>
</evidence>
<evidence type="ECO:0000256" key="7">
    <source>
        <dbReference type="ARBA" id="ARBA00022692"/>
    </source>
</evidence>
<feature type="domain" description="Fringe-like glycosyltransferase" evidence="13">
    <location>
        <begin position="130"/>
        <end position="219"/>
    </location>
</feature>
<dbReference type="OrthoDB" id="661148at2759"/>
<evidence type="ECO:0000256" key="6">
    <source>
        <dbReference type="ARBA" id="ARBA00022679"/>
    </source>
</evidence>
<dbReference type="Pfam" id="PF02434">
    <property type="entry name" value="Fringe"/>
    <property type="match status" value="1"/>
</dbReference>
<evidence type="ECO:0000256" key="4">
    <source>
        <dbReference type="ARBA" id="ARBA00012557"/>
    </source>
</evidence>
<dbReference type="Proteomes" id="UP000193498">
    <property type="component" value="Unassembled WGS sequence"/>
</dbReference>
<dbReference type="GO" id="GO:0000166">
    <property type="term" value="F:nucleotide binding"/>
    <property type="evidence" value="ECO:0007669"/>
    <property type="project" value="UniProtKB-KW"/>
</dbReference>
<evidence type="ECO:0000256" key="3">
    <source>
        <dbReference type="ARBA" id="ARBA00006462"/>
    </source>
</evidence>
<keyword evidence="10 12" id="KW-1133">Transmembrane helix</keyword>
<dbReference type="GO" id="GO:0016020">
    <property type="term" value="C:membrane"/>
    <property type="evidence" value="ECO:0007669"/>
    <property type="project" value="UniProtKB-SubCell"/>
</dbReference>
<evidence type="ECO:0000313" key="14">
    <source>
        <dbReference type="EMBL" id="ORX71702.1"/>
    </source>
</evidence>
<dbReference type="InterPro" id="IPR026050">
    <property type="entry name" value="C1GALT1/C1GALT1_chp1"/>
</dbReference>
<comment type="subcellular location">
    <subcellularLocation>
        <location evidence="1">Membrane</location>
        <topology evidence="1">Single-pass type II membrane protein</topology>
    </subcellularLocation>
</comment>
<evidence type="ECO:0000256" key="9">
    <source>
        <dbReference type="ARBA" id="ARBA00022968"/>
    </source>
</evidence>
<keyword evidence="6" id="KW-0808">Transferase</keyword>
<dbReference type="EC" id="2.4.1.122" evidence="4"/>
<dbReference type="GO" id="GO:0016263">
    <property type="term" value="F:glycoprotein-N-acetylgalactosamine 3-beta-galactosyltransferase activity"/>
    <property type="evidence" value="ECO:0007669"/>
    <property type="project" value="UniProtKB-EC"/>
</dbReference>
<comment type="similarity">
    <text evidence="3">Belongs to the glycosyltransferase 31 family. Beta3-Gal-T subfamily.</text>
</comment>
<comment type="caution">
    <text evidence="14">The sequence shown here is derived from an EMBL/GenBank/DDBJ whole genome shotgun (WGS) entry which is preliminary data.</text>
</comment>
<gene>
    <name evidence="14" type="ORF">K493DRAFT_364340</name>
</gene>
<evidence type="ECO:0000256" key="2">
    <source>
        <dbReference type="ARBA" id="ARBA00004922"/>
    </source>
</evidence>
<keyword evidence="9" id="KW-0735">Signal-anchor</keyword>
<evidence type="ECO:0000256" key="8">
    <source>
        <dbReference type="ARBA" id="ARBA00022741"/>
    </source>
</evidence>
<accession>A0A1Y1WE18</accession>
<keyword evidence="7 12" id="KW-0812">Transmembrane</keyword>
<dbReference type="EMBL" id="MCFE01001070">
    <property type="protein sequence ID" value="ORX71702.1"/>
    <property type="molecule type" value="Genomic_DNA"/>
</dbReference>
<comment type="pathway">
    <text evidence="2">Protein modification; protein glycosylation.</text>
</comment>
<dbReference type="InParanoid" id="A0A1Y1WE18"/>
<dbReference type="PANTHER" id="PTHR23033">
    <property type="entry name" value="BETA1,3-GALACTOSYLTRANSFERASE"/>
    <property type="match status" value="1"/>
</dbReference>